<reference evidence="1" key="2">
    <citation type="submission" date="2020-09" db="EMBL/GenBank/DDBJ databases">
        <authorList>
            <person name="Sun Q."/>
            <person name="Zhou Y."/>
        </authorList>
    </citation>
    <scope>NUCLEOTIDE SEQUENCE</scope>
    <source>
        <strain evidence="1">CGMCC 1.15958</strain>
    </source>
</reference>
<protein>
    <recommendedName>
        <fullName evidence="3">Outer membrane protein beta-barrel domain-containing protein</fullName>
    </recommendedName>
</protein>
<keyword evidence="2" id="KW-1185">Reference proteome</keyword>
<name>A0A916YJI4_9BACT</name>
<reference evidence="1" key="1">
    <citation type="journal article" date="2014" name="Int. J. Syst. Evol. Microbiol.">
        <title>Complete genome sequence of Corynebacterium casei LMG S-19264T (=DSM 44701T), isolated from a smear-ripened cheese.</title>
        <authorList>
            <consortium name="US DOE Joint Genome Institute (JGI-PGF)"/>
            <person name="Walter F."/>
            <person name="Albersmeier A."/>
            <person name="Kalinowski J."/>
            <person name="Ruckert C."/>
        </authorList>
    </citation>
    <scope>NUCLEOTIDE SEQUENCE</scope>
    <source>
        <strain evidence="1">CGMCC 1.15958</strain>
    </source>
</reference>
<gene>
    <name evidence="1" type="ORF">GCM10011514_10240</name>
</gene>
<dbReference type="AlphaFoldDB" id="A0A916YJI4"/>
<evidence type="ECO:0008006" key="3">
    <source>
        <dbReference type="Google" id="ProtNLM"/>
    </source>
</evidence>
<organism evidence="1 2">
    <name type="scientific">Emticicia aquatilis</name>
    <dbReference type="NCBI Taxonomy" id="1537369"/>
    <lineage>
        <taxon>Bacteria</taxon>
        <taxon>Pseudomonadati</taxon>
        <taxon>Bacteroidota</taxon>
        <taxon>Cytophagia</taxon>
        <taxon>Cytophagales</taxon>
        <taxon>Leadbetterellaceae</taxon>
        <taxon>Emticicia</taxon>
    </lineage>
</organism>
<evidence type="ECO:0000313" key="1">
    <source>
        <dbReference type="EMBL" id="GGD48179.1"/>
    </source>
</evidence>
<accession>A0A916YJI4</accession>
<sequence length="209" mass="23830">MFILYSFQTAAQVTNVREHFALGYGYRKHSSAITLAYNGTFIFGQKQIIHAGFGVRMTSFNEQPRDFFGISKNRSGVSINPTQKVNINAFNVPIYLELHSKYLLLGGNIDLFGFSIGKKISSATIFGIKKPDSLFIKPTFINFLGRGTNNSEVYIGLKPNRDLTIRLGISLLYAEYHAQYRLSKKNYEYGRYFHDAMMPFISIVYNSDR</sequence>
<proteinExistence type="predicted"/>
<evidence type="ECO:0000313" key="2">
    <source>
        <dbReference type="Proteomes" id="UP000609064"/>
    </source>
</evidence>
<dbReference type="Proteomes" id="UP000609064">
    <property type="component" value="Unassembled WGS sequence"/>
</dbReference>
<dbReference type="EMBL" id="BMKK01000002">
    <property type="protein sequence ID" value="GGD48179.1"/>
    <property type="molecule type" value="Genomic_DNA"/>
</dbReference>
<comment type="caution">
    <text evidence="1">The sequence shown here is derived from an EMBL/GenBank/DDBJ whole genome shotgun (WGS) entry which is preliminary data.</text>
</comment>